<dbReference type="AlphaFoldDB" id="A0A9W6I369"/>
<sequence>MRRLVGMSAGHAYEELHHLVDRLSPDQARRLLRLVKTDPELAGAADGEPSEPVRRRRLSIAGLGASGEGDLSERVEDLLAERFNRSV</sequence>
<protein>
    <submittedName>
        <fullName evidence="1">Uncharacterized protein</fullName>
    </submittedName>
</protein>
<keyword evidence="2" id="KW-1185">Reference proteome</keyword>
<reference evidence="1" key="2">
    <citation type="submission" date="2023-01" db="EMBL/GenBank/DDBJ databases">
        <authorList>
            <person name="Sun Q."/>
            <person name="Evtushenko L."/>
        </authorList>
    </citation>
    <scope>NUCLEOTIDE SEQUENCE</scope>
    <source>
        <strain evidence="1">VKM Ac-2007</strain>
    </source>
</reference>
<proteinExistence type="predicted"/>
<gene>
    <name evidence="1" type="ORF">GCM10017600_38450</name>
</gene>
<comment type="caution">
    <text evidence="1">The sequence shown here is derived from an EMBL/GenBank/DDBJ whole genome shotgun (WGS) entry which is preliminary data.</text>
</comment>
<evidence type="ECO:0000313" key="1">
    <source>
        <dbReference type="EMBL" id="GLK10439.1"/>
    </source>
</evidence>
<evidence type="ECO:0000313" key="2">
    <source>
        <dbReference type="Proteomes" id="UP001143474"/>
    </source>
</evidence>
<dbReference type="EMBL" id="BSEV01000008">
    <property type="protein sequence ID" value="GLK10439.1"/>
    <property type="molecule type" value="Genomic_DNA"/>
</dbReference>
<reference evidence="1" key="1">
    <citation type="journal article" date="2014" name="Int. J. Syst. Evol. Microbiol.">
        <title>Complete genome sequence of Corynebacterium casei LMG S-19264T (=DSM 44701T), isolated from a smear-ripened cheese.</title>
        <authorList>
            <consortium name="US DOE Joint Genome Institute (JGI-PGF)"/>
            <person name="Walter F."/>
            <person name="Albersmeier A."/>
            <person name="Kalinowski J."/>
            <person name="Ruckert C."/>
        </authorList>
    </citation>
    <scope>NUCLEOTIDE SEQUENCE</scope>
    <source>
        <strain evidence="1">VKM Ac-2007</strain>
    </source>
</reference>
<accession>A0A9W6I369</accession>
<organism evidence="1 2">
    <name type="scientific">Streptosporangium carneum</name>
    <dbReference type="NCBI Taxonomy" id="47481"/>
    <lineage>
        <taxon>Bacteria</taxon>
        <taxon>Bacillati</taxon>
        <taxon>Actinomycetota</taxon>
        <taxon>Actinomycetes</taxon>
        <taxon>Streptosporangiales</taxon>
        <taxon>Streptosporangiaceae</taxon>
        <taxon>Streptosporangium</taxon>
    </lineage>
</organism>
<dbReference type="Proteomes" id="UP001143474">
    <property type="component" value="Unassembled WGS sequence"/>
</dbReference>
<name>A0A9W6I369_9ACTN</name>